<organism evidence="2 3">
    <name type="scientific">Candidatus Sulfotelmatobacter kueseliae</name>
    <dbReference type="NCBI Taxonomy" id="2042962"/>
    <lineage>
        <taxon>Bacteria</taxon>
        <taxon>Pseudomonadati</taxon>
        <taxon>Acidobacteriota</taxon>
        <taxon>Terriglobia</taxon>
        <taxon>Terriglobales</taxon>
        <taxon>Candidatus Korobacteraceae</taxon>
        <taxon>Candidatus Sulfotelmatobacter</taxon>
    </lineage>
</organism>
<gene>
    <name evidence="2" type="ORF">SBA1_120027</name>
</gene>
<sequence length="71" mass="7472">MMERSCLSLPASSGRCDPTRGWRGNLGDGEYGGKVERETGIEPATNGLGSRDSTTELLPLGTALAYHCSQG</sequence>
<accession>A0A2U3K1X4</accession>
<protein>
    <submittedName>
        <fullName evidence="2">Uncharacterized protein</fullName>
    </submittedName>
</protein>
<evidence type="ECO:0000256" key="1">
    <source>
        <dbReference type="SAM" id="MobiDB-lite"/>
    </source>
</evidence>
<dbReference type="AlphaFoldDB" id="A0A2U3K1X4"/>
<evidence type="ECO:0000313" key="3">
    <source>
        <dbReference type="Proteomes" id="UP000238701"/>
    </source>
</evidence>
<dbReference type="Proteomes" id="UP000238701">
    <property type="component" value="Unassembled WGS sequence"/>
</dbReference>
<name>A0A2U3K1X4_9BACT</name>
<reference evidence="3" key="1">
    <citation type="submission" date="2018-02" db="EMBL/GenBank/DDBJ databases">
        <authorList>
            <person name="Hausmann B."/>
        </authorList>
    </citation>
    <scope>NUCLEOTIDE SEQUENCE [LARGE SCALE GENOMIC DNA]</scope>
    <source>
        <strain evidence="3">Peat soil MAG SbA1</strain>
    </source>
</reference>
<feature type="compositionally biased region" description="Basic and acidic residues" evidence="1">
    <location>
        <begin position="31"/>
        <end position="40"/>
    </location>
</feature>
<feature type="region of interest" description="Disordered" evidence="1">
    <location>
        <begin position="1"/>
        <end position="53"/>
    </location>
</feature>
<evidence type="ECO:0000313" key="2">
    <source>
        <dbReference type="EMBL" id="SPF33653.1"/>
    </source>
</evidence>
<proteinExistence type="predicted"/>
<dbReference type="EMBL" id="OMOD01000024">
    <property type="protein sequence ID" value="SPF33653.1"/>
    <property type="molecule type" value="Genomic_DNA"/>
</dbReference>